<feature type="compositionally biased region" description="Low complexity" evidence="1">
    <location>
        <begin position="63"/>
        <end position="77"/>
    </location>
</feature>
<dbReference type="AlphaFoldDB" id="A0AA35QQ63"/>
<gene>
    <name evidence="2" type="ORF">PODLI_1B029125</name>
</gene>
<name>A0AA35QQ63_9SAUR</name>
<accession>A0AA35QQ63</accession>
<evidence type="ECO:0000313" key="2">
    <source>
        <dbReference type="EMBL" id="CAI7935116.1"/>
    </source>
</evidence>
<dbReference type="EMBL" id="CANTUW010000061">
    <property type="protein sequence ID" value="CAI7935116.1"/>
    <property type="molecule type" value="Genomic_DNA"/>
</dbReference>
<sequence>EKRPRAQLPESASSSAAEDEQQEQGEALSTPSEDKPSGKRREKKKHICRKSKSRRDDTDEETGSSSSEYDSDASLGSYWGKGEEVSGLPDWALSRRANSHRKKFGGTQEWKDGAL</sequence>
<evidence type="ECO:0000313" key="3">
    <source>
        <dbReference type="Proteomes" id="UP001178461"/>
    </source>
</evidence>
<feature type="non-terminal residue" evidence="2">
    <location>
        <position position="115"/>
    </location>
</feature>
<feature type="compositionally biased region" description="Basic residues" evidence="1">
    <location>
        <begin position="40"/>
        <end position="53"/>
    </location>
</feature>
<reference evidence="2" key="1">
    <citation type="submission" date="2022-12" db="EMBL/GenBank/DDBJ databases">
        <authorList>
            <person name="Alioto T."/>
            <person name="Alioto T."/>
            <person name="Gomez Garrido J."/>
        </authorList>
    </citation>
    <scope>NUCLEOTIDE SEQUENCE</scope>
</reference>
<feature type="region of interest" description="Disordered" evidence="1">
    <location>
        <begin position="1"/>
        <end position="85"/>
    </location>
</feature>
<protein>
    <submittedName>
        <fullName evidence="2">Uncharacterized protein</fullName>
    </submittedName>
</protein>
<organism evidence="2 3">
    <name type="scientific">Podarcis lilfordi</name>
    <name type="common">Lilford's wall lizard</name>
    <dbReference type="NCBI Taxonomy" id="74358"/>
    <lineage>
        <taxon>Eukaryota</taxon>
        <taxon>Metazoa</taxon>
        <taxon>Chordata</taxon>
        <taxon>Craniata</taxon>
        <taxon>Vertebrata</taxon>
        <taxon>Euteleostomi</taxon>
        <taxon>Lepidosauria</taxon>
        <taxon>Squamata</taxon>
        <taxon>Bifurcata</taxon>
        <taxon>Unidentata</taxon>
        <taxon>Episquamata</taxon>
        <taxon>Laterata</taxon>
        <taxon>Lacertibaenia</taxon>
        <taxon>Lacertidae</taxon>
        <taxon>Podarcis</taxon>
    </lineage>
</organism>
<dbReference type="Proteomes" id="UP001178461">
    <property type="component" value="Unassembled WGS sequence"/>
</dbReference>
<proteinExistence type="predicted"/>
<evidence type="ECO:0000256" key="1">
    <source>
        <dbReference type="SAM" id="MobiDB-lite"/>
    </source>
</evidence>
<keyword evidence="3" id="KW-1185">Reference proteome</keyword>
<feature type="non-terminal residue" evidence="2">
    <location>
        <position position="1"/>
    </location>
</feature>
<feature type="compositionally biased region" description="Low complexity" evidence="1">
    <location>
        <begin position="1"/>
        <end position="16"/>
    </location>
</feature>
<comment type="caution">
    <text evidence="2">The sequence shown here is derived from an EMBL/GenBank/DDBJ whole genome shotgun (WGS) entry which is preliminary data.</text>
</comment>